<accession>A0A0F7VYC3</accession>
<dbReference type="RefSeq" id="WP_029387815.1">
    <property type="nucleotide sequence ID" value="NZ_AZSD01000597.1"/>
</dbReference>
<gene>
    <name evidence="1" type="primary">sle_23500</name>
</gene>
<name>A0A0F7VYC3_STRLW</name>
<dbReference type="EMBL" id="LN831790">
    <property type="protein sequence ID" value="CQR61811.1"/>
    <property type="molecule type" value="Genomic_DNA"/>
</dbReference>
<dbReference type="AlphaFoldDB" id="A0A0F7VYC3"/>
<protein>
    <submittedName>
        <fullName evidence="1">Uncharacterized protein</fullName>
    </submittedName>
</protein>
<evidence type="ECO:0000313" key="2">
    <source>
        <dbReference type="Proteomes" id="UP000035016"/>
    </source>
</evidence>
<dbReference type="KEGG" id="sle:sle_23500"/>
<dbReference type="Proteomes" id="UP000035016">
    <property type="component" value="Chromosome Chromosome"/>
</dbReference>
<sequence>MTEPEDPRLIHAMWQALDLTRAYLSQDRVQVARCLAGLDISQLERVLTWLILDHDALFDELGQPPMLMRELGRMGALAPLETELAMMTAVRRVATGEGLTEAVEGLVPLDRVHAIAICTAVMLLEARGRSAALESLDAATMRYKQMGYPRPSTAP</sequence>
<proteinExistence type="predicted"/>
<evidence type="ECO:0000313" key="1">
    <source>
        <dbReference type="EMBL" id="CQR61811.1"/>
    </source>
</evidence>
<organism evidence="1 2">
    <name type="scientific">Streptomyces leeuwenhoekii</name>
    <dbReference type="NCBI Taxonomy" id="1437453"/>
    <lineage>
        <taxon>Bacteria</taxon>
        <taxon>Bacillati</taxon>
        <taxon>Actinomycetota</taxon>
        <taxon>Actinomycetes</taxon>
        <taxon>Kitasatosporales</taxon>
        <taxon>Streptomycetaceae</taxon>
        <taxon>Streptomyces</taxon>
    </lineage>
</organism>
<reference evidence="1 2" key="1">
    <citation type="submission" date="2015-02" db="EMBL/GenBank/DDBJ databases">
        <authorList>
            <person name="Gomez-Escribano P.J."/>
        </authorList>
    </citation>
    <scope>NUCLEOTIDE SEQUENCE [LARGE SCALE GENOMIC DNA]</scope>
    <source>
        <strain evidence="2">C34 (DSM 42122 / NRRL B-24963)</strain>
    </source>
</reference>